<proteinExistence type="predicted"/>
<sequence length="232" mass="25418">MLKRTADSYRRYVDAKPRARVTVESSPTTLGDPDLNAETEHQAQTLYHKIMANLDALESDLEASSASESDEVPPVAPQKPECDEAPTTSTDPDQLVYVCSLCPGKQMHTLTMAEDHFRSKLHQRRLAQFEKQLAPKATAQCTEPSTTDLPATATDAVTGSTQSSSPSLIPQVSSARLSDQQKCTKKSKKPAKALDNAAPATTKKEKKKKKKHQAESTLDDDKLTKKKKRAQA</sequence>
<dbReference type="OrthoDB" id="10438623at2759"/>
<accession>A0A9W8EB28</accession>
<evidence type="ECO:0000256" key="1">
    <source>
        <dbReference type="SAM" id="MobiDB-lite"/>
    </source>
</evidence>
<evidence type="ECO:0000313" key="3">
    <source>
        <dbReference type="Proteomes" id="UP001151582"/>
    </source>
</evidence>
<comment type="caution">
    <text evidence="2">The sequence shown here is derived from an EMBL/GenBank/DDBJ whole genome shotgun (WGS) entry which is preliminary data.</text>
</comment>
<gene>
    <name evidence="2" type="ORF">H4R34_000650</name>
</gene>
<evidence type="ECO:0000313" key="2">
    <source>
        <dbReference type="EMBL" id="KAJ1984445.1"/>
    </source>
</evidence>
<feature type="region of interest" description="Disordered" evidence="1">
    <location>
        <begin position="60"/>
        <end position="90"/>
    </location>
</feature>
<protein>
    <submittedName>
        <fullName evidence="2">Uncharacterized protein</fullName>
    </submittedName>
</protein>
<feature type="compositionally biased region" description="Low complexity" evidence="1">
    <location>
        <begin position="162"/>
        <end position="174"/>
    </location>
</feature>
<dbReference type="Proteomes" id="UP001151582">
    <property type="component" value="Unassembled WGS sequence"/>
</dbReference>
<dbReference type="AlphaFoldDB" id="A0A9W8EB28"/>
<name>A0A9W8EB28_9FUNG</name>
<dbReference type="EMBL" id="JANBQB010000019">
    <property type="protein sequence ID" value="KAJ1984445.1"/>
    <property type="molecule type" value="Genomic_DNA"/>
</dbReference>
<feature type="compositionally biased region" description="Polar residues" evidence="1">
    <location>
        <begin position="139"/>
        <end position="161"/>
    </location>
</feature>
<keyword evidence="3" id="KW-1185">Reference proteome</keyword>
<reference evidence="2" key="1">
    <citation type="submission" date="2022-07" db="EMBL/GenBank/DDBJ databases">
        <title>Phylogenomic reconstructions and comparative analyses of Kickxellomycotina fungi.</title>
        <authorList>
            <person name="Reynolds N.K."/>
            <person name="Stajich J.E."/>
            <person name="Barry K."/>
            <person name="Grigoriev I.V."/>
            <person name="Crous P."/>
            <person name="Smith M.E."/>
        </authorList>
    </citation>
    <scope>NUCLEOTIDE SEQUENCE</scope>
    <source>
        <strain evidence="2">RSA 567</strain>
    </source>
</reference>
<feature type="region of interest" description="Disordered" evidence="1">
    <location>
        <begin position="135"/>
        <end position="232"/>
    </location>
</feature>
<organism evidence="2 3">
    <name type="scientific">Dimargaris verticillata</name>
    <dbReference type="NCBI Taxonomy" id="2761393"/>
    <lineage>
        <taxon>Eukaryota</taxon>
        <taxon>Fungi</taxon>
        <taxon>Fungi incertae sedis</taxon>
        <taxon>Zoopagomycota</taxon>
        <taxon>Kickxellomycotina</taxon>
        <taxon>Dimargaritomycetes</taxon>
        <taxon>Dimargaritales</taxon>
        <taxon>Dimargaritaceae</taxon>
        <taxon>Dimargaris</taxon>
    </lineage>
</organism>